<name>A0A0A7GEG6_GEOAI</name>
<dbReference type="PANTHER" id="PTHR23290">
    <property type="entry name" value="RRNA N6-ADENOSINE-METHYLTRANSFERASE METTL5"/>
    <property type="match status" value="1"/>
</dbReference>
<protein>
    <recommendedName>
        <fullName evidence="1">N(4)-bis(aminopropyl)spermidine synthase</fullName>
        <ecNumber evidence="1">2.5.1.128</ecNumber>
    </recommendedName>
    <alternativeName>
        <fullName evidence="1">Branched-chain polyamine synthase A</fullName>
    </alternativeName>
</protein>
<comment type="catalytic activity">
    <reaction evidence="1">
        <text>2 S-adenosyl 3-(methylsulfanyl)propylamine + spermidine = N(4)-bis(aminopropyl)spermidine + 2 S-methyl-5'-thioadenosine + 2 H(+)</text>
        <dbReference type="Rhea" id="RHEA:44132"/>
        <dbReference type="ChEBI" id="CHEBI:15378"/>
        <dbReference type="ChEBI" id="CHEBI:17509"/>
        <dbReference type="ChEBI" id="CHEBI:57443"/>
        <dbReference type="ChEBI" id="CHEBI:57834"/>
        <dbReference type="ChEBI" id="CHEBI:82771"/>
        <dbReference type="EC" id="2.5.1.128"/>
    </reaction>
</comment>
<dbReference type="GO" id="GO:0008168">
    <property type="term" value="F:methyltransferase activity"/>
    <property type="evidence" value="ECO:0007669"/>
    <property type="project" value="UniProtKB-KW"/>
</dbReference>
<dbReference type="GO" id="GO:0032259">
    <property type="term" value="P:methylation"/>
    <property type="evidence" value="ECO:0007669"/>
    <property type="project" value="UniProtKB-KW"/>
</dbReference>
<dbReference type="InterPro" id="IPR051720">
    <property type="entry name" value="rRNA_MeTrfase/Polyamine_Synth"/>
</dbReference>
<keyword evidence="1 3" id="KW-0808">Transferase</keyword>
<evidence type="ECO:0000313" key="4">
    <source>
        <dbReference type="Proteomes" id="UP000030624"/>
    </source>
</evidence>
<keyword evidence="3" id="KW-0489">Methyltransferase</keyword>
<dbReference type="GO" id="GO:0016765">
    <property type="term" value="F:transferase activity, transferring alkyl or aryl (other than methyl) groups"/>
    <property type="evidence" value="ECO:0007669"/>
    <property type="project" value="UniProtKB-UniRule"/>
</dbReference>
<organism evidence="3 4">
    <name type="scientific">Geoglobus acetivorans</name>
    <dbReference type="NCBI Taxonomy" id="565033"/>
    <lineage>
        <taxon>Archaea</taxon>
        <taxon>Methanobacteriati</taxon>
        <taxon>Methanobacteriota</taxon>
        <taxon>Archaeoglobi</taxon>
        <taxon>Archaeoglobales</taxon>
        <taxon>Archaeoglobaceae</taxon>
        <taxon>Geoglobus</taxon>
    </lineage>
</organism>
<dbReference type="STRING" id="565033.GACE_1398"/>
<dbReference type="SUPFAM" id="SSF53335">
    <property type="entry name" value="S-adenosyl-L-methionine-dependent methyltransferases"/>
    <property type="match status" value="1"/>
</dbReference>
<evidence type="ECO:0000259" key="2">
    <source>
        <dbReference type="Pfam" id="PF01861"/>
    </source>
</evidence>
<dbReference type="HOGENOM" id="CLU_042160_0_0_2"/>
<comment type="similarity">
    <text evidence="1">Belongs to the branched-chain polyamine synthase family.</text>
</comment>
<dbReference type="EC" id="2.5.1.128" evidence="1"/>
<dbReference type="InterPro" id="IPR002723">
    <property type="entry name" value="BpsA_C"/>
</dbReference>
<dbReference type="HAMAP" id="MF_01947">
    <property type="entry name" value="Aminopropyltransf_BpsA"/>
    <property type="match status" value="1"/>
</dbReference>
<keyword evidence="1" id="KW-0620">Polyamine biosynthesis</keyword>
<comment type="pathway">
    <text evidence="1">Amine and polyamine biosynthesis.</text>
</comment>
<dbReference type="Proteomes" id="UP000030624">
    <property type="component" value="Chromosome"/>
</dbReference>
<dbReference type="SUPFAM" id="SSF46785">
    <property type="entry name" value="Winged helix' DNA-binding domain"/>
    <property type="match status" value="1"/>
</dbReference>
<dbReference type="GeneID" id="24797983"/>
<dbReference type="InterPro" id="IPR036388">
    <property type="entry name" value="WH-like_DNA-bd_sf"/>
</dbReference>
<dbReference type="InterPro" id="IPR036390">
    <property type="entry name" value="WH_DNA-bd_sf"/>
</dbReference>
<dbReference type="KEGG" id="gac:GACE_1398"/>
<dbReference type="InterPro" id="IPR029063">
    <property type="entry name" value="SAM-dependent_MTases_sf"/>
</dbReference>
<accession>A0A0A7GEG6</accession>
<dbReference type="AlphaFoldDB" id="A0A0A7GEG6"/>
<dbReference type="Pfam" id="PF01861">
    <property type="entry name" value="BpsA_C"/>
    <property type="match status" value="1"/>
</dbReference>
<sequence>MMRRIRNQILQALSSGPVSVYRLIDMQDASLPEFFQLIDELVDEGIIQIENGNVIPTEKARRLINELGAINIDTRCKSCEGTGYVISKDFEEILKKYKEIAEKRPETVEVFDQGFISPEGVIRRVEFIYERGDLLRSRIFVVGDDDLLSIAAALTGMPEKISVIDADERLIDFINRTADEYGLSVEAETCDVQNELPDKFRGKYDVFVTDPVETIPGLKLFLSRGVSALKGEGCSGYFGITTLEASRKKWYEIQKMIYDMGFVITDLRRKFNVYPDEEKNFFRFQDKLPVVQKFGARIDHNFYTSTLFRIEAVKKPEPLVKGRMIINEAVYKDDESWMTPY</sequence>
<dbReference type="InterPro" id="IPR014435">
    <property type="entry name" value="BpsA"/>
</dbReference>
<comment type="function">
    <text evidence="1">Involved in the biosynthesis of branched-chain polyamines, which support the growth of thermophiles under high-temperature conditions. Catalyzes the sequential condensation of spermidine with the aminopropyl groups of decarboxylated S-adenosylmethionines to produce N(4)-bis(aminopropyl)spermidine via N(4)-aminopropylspermidine.</text>
</comment>
<dbReference type="Gene3D" id="1.10.10.10">
    <property type="entry name" value="Winged helix-like DNA-binding domain superfamily/Winged helix DNA-binding domain"/>
    <property type="match status" value="1"/>
</dbReference>
<dbReference type="RefSeq" id="WP_048092241.1">
    <property type="nucleotide sequence ID" value="NZ_CP009552.1"/>
</dbReference>
<dbReference type="PIRSF" id="PIRSF005895">
    <property type="entry name" value="UCP005895_mtase"/>
    <property type="match status" value="1"/>
</dbReference>
<feature type="domain" description="N(4)-bis(aminopropyl)spermidine synthase C-terminal" evidence="2">
    <location>
        <begin position="92"/>
        <end position="337"/>
    </location>
</feature>
<dbReference type="PANTHER" id="PTHR23290:SF0">
    <property type="entry name" value="RRNA N6-ADENOSINE-METHYLTRANSFERASE METTL5"/>
    <property type="match status" value="1"/>
</dbReference>
<evidence type="ECO:0000313" key="3">
    <source>
        <dbReference type="EMBL" id="AIY90439.1"/>
    </source>
</evidence>
<dbReference type="eggNOG" id="arCOG00913">
    <property type="taxonomic scope" value="Archaea"/>
</dbReference>
<gene>
    <name evidence="1" type="primary">bpsA</name>
    <name evidence="3" type="ORF">GACE_1398</name>
</gene>
<dbReference type="EMBL" id="CP009552">
    <property type="protein sequence ID" value="AIY90439.1"/>
    <property type="molecule type" value="Genomic_DNA"/>
</dbReference>
<dbReference type="Gene3D" id="3.40.50.150">
    <property type="entry name" value="Vaccinia Virus protein VP39"/>
    <property type="match status" value="1"/>
</dbReference>
<evidence type="ECO:0000256" key="1">
    <source>
        <dbReference type="HAMAP-Rule" id="MF_01947"/>
    </source>
</evidence>
<dbReference type="GO" id="GO:0006596">
    <property type="term" value="P:polyamine biosynthetic process"/>
    <property type="evidence" value="ECO:0007669"/>
    <property type="project" value="UniProtKB-UniRule"/>
</dbReference>
<dbReference type="GO" id="GO:0005737">
    <property type="term" value="C:cytoplasm"/>
    <property type="evidence" value="ECO:0007669"/>
    <property type="project" value="UniProtKB-SubCell"/>
</dbReference>
<reference evidence="3 4" key="1">
    <citation type="journal article" date="2015" name="Appl. Environ. Microbiol.">
        <title>The Geoglobus acetivorans genome: Fe(III) reduction, acetate utilization, autotrophic growth, and degradation of aromatic compounds in a hyperthermophilic archaeon.</title>
        <authorList>
            <person name="Mardanov A.V."/>
            <person name="Slododkina G.B."/>
            <person name="Slobodkin A.I."/>
            <person name="Beletsky A.V."/>
            <person name="Gavrilov S.N."/>
            <person name="Kublanov I.V."/>
            <person name="Bonch-Osmolovskaya E.A."/>
            <person name="Skryabin K.G."/>
            <person name="Ravin N.V."/>
        </authorList>
    </citation>
    <scope>NUCLEOTIDE SEQUENCE [LARGE SCALE GENOMIC DNA]</scope>
    <source>
        <strain evidence="3 4">SBH6</strain>
    </source>
</reference>
<proteinExistence type="inferred from homology"/>
<comment type="subcellular location">
    <subcellularLocation>
        <location evidence="1">Cytoplasm</location>
    </subcellularLocation>
</comment>
<keyword evidence="1" id="KW-0963">Cytoplasm</keyword>